<evidence type="ECO:0008006" key="6">
    <source>
        <dbReference type="Google" id="ProtNLM"/>
    </source>
</evidence>
<keyword evidence="5" id="KW-1185">Reference proteome</keyword>
<dbReference type="Gene3D" id="1.10.8.620">
    <property type="entry name" value="ORF12 helical bundle domain-like"/>
    <property type="match status" value="1"/>
</dbReference>
<dbReference type="InterPro" id="IPR045155">
    <property type="entry name" value="Beta-lactam_cat"/>
</dbReference>
<comment type="caution">
    <text evidence="4">The sequence shown here is derived from an EMBL/GenBank/DDBJ whole genome shotgun (WGS) entry which is preliminary data.</text>
</comment>
<dbReference type="PANTHER" id="PTHR35333:SF5">
    <property type="entry name" value="CONSERVED LIPOPROTEIN LPQF-RELATED"/>
    <property type="match status" value="1"/>
</dbReference>
<dbReference type="InterPro" id="IPR000871">
    <property type="entry name" value="Beta-lactam_class-A"/>
</dbReference>
<feature type="transmembrane region" description="Helical" evidence="1">
    <location>
        <begin position="21"/>
        <end position="39"/>
    </location>
</feature>
<dbReference type="Proteomes" id="UP001239085">
    <property type="component" value="Unassembled WGS sequence"/>
</dbReference>
<dbReference type="Gene3D" id="3.10.450.280">
    <property type="match status" value="1"/>
</dbReference>
<proteinExistence type="predicted"/>
<protein>
    <recommendedName>
        <fullName evidence="6">Serine hydrolase</fullName>
    </recommendedName>
</protein>
<keyword evidence="1" id="KW-0472">Membrane</keyword>
<dbReference type="InterPro" id="IPR012338">
    <property type="entry name" value="Beta-lactam/transpept-like"/>
</dbReference>
<dbReference type="Pfam" id="PF18042">
    <property type="entry name" value="ORF_12_N"/>
    <property type="match status" value="1"/>
</dbReference>
<dbReference type="Pfam" id="PF13354">
    <property type="entry name" value="Beta-lactamase2"/>
    <property type="match status" value="1"/>
</dbReference>
<dbReference type="Gene3D" id="3.40.710.10">
    <property type="entry name" value="DD-peptidase/beta-lactamase superfamily"/>
    <property type="match status" value="1"/>
</dbReference>
<reference evidence="4 5" key="1">
    <citation type="submission" date="2023-07" db="EMBL/GenBank/DDBJ databases">
        <title>Comparative genomics of wheat-associated soil bacteria to identify genetic determinants of phenazine resistance.</title>
        <authorList>
            <person name="Mouncey N."/>
        </authorList>
    </citation>
    <scope>NUCLEOTIDE SEQUENCE [LARGE SCALE GENOMIC DNA]</scope>
    <source>
        <strain evidence="4 5">W2I7</strain>
    </source>
</reference>
<sequence>MATHTVTQKTQNSVTRPARGIRSLLALVVTSVLVIIVTACTPDPQPSADSVEIPDTAVGAQVQWVLDEINSEELSADDDLEARFDPSFFESLTVPELRTILEDLRAAQPWIPTAYEGDDTQAKATIESAAATYDMSVSASGEGLMNGLFFAAPKPERTPVTSWKALQSQLEDAPYEVSLQVREVGAAEPDILIGDTGSSPIGSIIKLYVLGAVVDAIDSGALTWESPLTIDAEVRSLPTGELQDLPDGSTVTVLEAAQKMIAISDNTATDLLIRAVGRDAVSAALTDMGHASPEDNAPLLTTRELFWIGWGDEGLRESWAEADAVEREALLGEVPAGVPDGNSVDWSVAAWQSGVEWFATHDDLVRAHIALQERATTAAGAPIRDILSANPGVTFGDEWTYVGFKGGSSMGALAGSWYLERADAAPVVLTILARSDDPQALADPVSVLGYAEDAAALLAE</sequence>
<evidence type="ECO:0000259" key="3">
    <source>
        <dbReference type="Pfam" id="PF18042"/>
    </source>
</evidence>
<evidence type="ECO:0000259" key="2">
    <source>
        <dbReference type="Pfam" id="PF13354"/>
    </source>
</evidence>
<dbReference type="InterPro" id="IPR040846">
    <property type="entry name" value="ORF_12_N"/>
</dbReference>
<dbReference type="PANTHER" id="PTHR35333">
    <property type="entry name" value="BETA-LACTAMASE"/>
    <property type="match status" value="1"/>
</dbReference>
<name>A0ABU0P7U4_9MICO</name>
<feature type="domain" description="Beta-lactamase class A catalytic" evidence="2">
    <location>
        <begin position="191"/>
        <end position="290"/>
    </location>
</feature>
<keyword evidence="1" id="KW-0812">Transmembrane</keyword>
<accession>A0ABU0P7U4</accession>
<evidence type="ECO:0000313" key="5">
    <source>
        <dbReference type="Proteomes" id="UP001239085"/>
    </source>
</evidence>
<dbReference type="RefSeq" id="WP_307359359.1">
    <property type="nucleotide sequence ID" value="NZ_JAUSXK010000001.1"/>
</dbReference>
<dbReference type="SUPFAM" id="SSF56601">
    <property type="entry name" value="beta-lactamase/transpeptidase-like"/>
    <property type="match status" value="1"/>
</dbReference>
<evidence type="ECO:0000313" key="4">
    <source>
        <dbReference type="EMBL" id="MDQ0643017.1"/>
    </source>
</evidence>
<keyword evidence="1" id="KW-1133">Transmembrane helix</keyword>
<feature type="domain" description="ORF 12 gene product N-terminal" evidence="3">
    <location>
        <begin position="53"/>
        <end position="144"/>
    </location>
</feature>
<gene>
    <name evidence="4" type="ORF">QFZ46_001177</name>
</gene>
<organism evidence="4 5">
    <name type="scientific">Microbacterium murale</name>
    <dbReference type="NCBI Taxonomy" id="1081040"/>
    <lineage>
        <taxon>Bacteria</taxon>
        <taxon>Bacillati</taxon>
        <taxon>Actinomycetota</taxon>
        <taxon>Actinomycetes</taxon>
        <taxon>Micrococcales</taxon>
        <taxon>Microbacteriaceae</taxon>
        <taxon>Microbacterium</taxon>
    </lineage>
</organism>
<evidence type="ECO:0000256" key="1">
    <source>
        <dbReference type="SAM" id="Phobius"/>
    </source>
</evidence>
<dbReference type="EMBL" id="JAUSXK010000001">
    <property type="protein sequence ID" value="MDQ0643017.1"/>
    <property type="molecule type" value="Genomic_DNA"/>
</dbReference>